<evidence type="ECO:0000256" key="7">
    <source>
        <dbReference type="ARBA" id="ARBA00023054"/>
    </source>
</evidence>
<organism evidence="10 11">
    <name type="scientific">Galleria mellonella</name>
    <name type="common">Greater wax moth</name>
    <dbReference type="NCBI Taxonomy" id="7137"/>
    <lineage>
        <taxon>Eukaryota</taxon>
        <taxon>Metazoa</taxon>
        <taxon>Ecdysozoa</taxon>
        <taxon>Arthropoda</taxon>
        <taxon>Hexapoda</taxon>
        <taxon>Insecta</taxon>
        <taxon>Pterygota</taxon>
        <taxon>Neoptera</taxon>
        <taxon>Endopterygota</taxon>
        <taxon>Lepidoptera</taxon>
        <taxon>Glossata</taxon>
        <taxon>Ditrysia</taxon>
        <taxon>Pyraloidea</taxon>
        <taxon>Pyralidae</taxon>
        <taxon>Galleriinae</taxon>
        <taxon>Galleria</taxon>
    </lineage>
</organism>
<keyword evidence="10" id="KW-1185">Reference proteome</keyword>
<feature type="coiled-coil region" evidence="8">
    <location>
        <begin position="169"/>
        <end position="225"/>
    </location>
</feature>
<dbReference type="GeneID" id="113509992"/>
<name>A0ABM3MF49_GALME</name>
<evidence type="ECO:0000256" key="6">
    <source>
        <dbReference type="ARBA" id="ARBA00023034"/>
    </source>
</evidence>
<feature type="compositionally biased region" description="Polar residues" evidence="9">
    <location>
        <begin position="125"/>
        <end position="136"/>
    </location>
</feature>
<dbReference type="Pfam" id="PF04949">
    <property type="entry name" value="Transcrip_act"/>
    <property type="match status" value="1"/>
</dbReference>
<keyword evidence="7 8" id="KW-0175">Coiled coil</keyword>
<evidence type="ECO:0000256" key="5">
    <source>
        <dbReference type="ARBA" id="ARBA00022490"/>
    </source>
</evidence>
<dbReference type="RefSeq" id="XP_052750042.1">
    <property type="nucleotide sequence ID" value="XM_052894082.1"/>
</dbReference>
<gene>
    <name evidence="11" type="primary">LOC113509992</name>
</gene>
<feature type="region of interest" description="Disordered" evidence="9">
    <location>
        <begin position="1"/>
        <end position="27"/>
    </location>
</feature>
<evidence type="ECO:0000256" key="4">
    <source>
        <dbReference type="ARBA" id="ARBA00014130"/>
    </source>
</evidence>
<evidence type="ECO:0000256" key="8">
    <source>
        <dbReference type="SAM" id="Coils"/>
    </source>
</evidence>
<reference evidence="11" key="1">
    <citation type="submission" date="2025-08" db="UniProtKB">
        <authorList>
            <consortium name="RefSeq"/>
        </authorList>
    </citation>
    <scope>IDENTIFICATION</scope>
    <source>
        <tissue evidence="11">Whole larvae</tissue>
    </source>
</reference>
<evidence type="ECO:0000313" key="10">
    <source>
        <dbReference type="Proteomes" id="UP001652740"/>
    </source>
</evidence>
<dbReference type="InterPro" id="IPR007033">
    <property type="entry name" value="GORAB"/>
</dbReference>
<evidence type="ECO:0000256" key="1">
    <source>
        <dbReference type="ARBA" id="ARBA00004496"/>
    </source>
</evidence>
<evidence type="ECO:0000256" key="9">
    <source>
        <dbReference type="SAM" id="MobiDB-lite"/>
    </source>
</evidence>
<keyword evidence="6" id="KW-0333">Golgi apparatus</keyword>
<sequence>MSSTFTGFSEEDLQRIKSGDSGGNSGLQFNQAAIKKLDKIGPKPKRPLNQYKLPILQKQSSDDAFDSLVFEKCKLSLKSPSLHDDISNDNKRLSDDDEKLSDITLNDNDKENVDTNDNINNTTNEGQETESITNAESIDGQGVQEFRKCSTDLGPDIVRGIGNYSENELAAHRAKLEELQLKQKLMEEQNKKRKEMLAKALADRTKQTEEEVVRLEKIKKELQILDGQFSQDVSVLRKKIDQACLSYSEAEKQYFKVEKEFLQAKINLQKEREKKELLTEHLCALITHNETRKAQKLETLMLELASDKKHDLNNGKSDVIDINSDRVNIKPSLSNTSTEDDEKGVIIDGVDQRSANPEWKGALIIY</sequence>
<dbReference type="PANTHER" id="PTHR21470:SF2">
    <property type="entry name" value="RAB6-INTERACTING GOLGIN"/>
    <property type="match status" value="1"/>
</dbReference>
<evidence type="ECO:0000256" key="2">
    <source>
        <dbReference type="ARBA" id="ARBA00004555"/>
    </source>
</evidence>
<comment type="similarity">
    <text evidence="3">Belongs to the GORAB family.</text>
</comment>
<keyword evidence="5" id="KW-0963">Cytoplasm</keyword>
<evidence type="ECO:0000313" key="11">
    <source>
        <dbReference type="RefSeq" id="XP_052750042.1"/>
    </source>
</evidence>
<comment type="subcellular location">
    <subcellularLocation>
        <location evidence="1">Cytoplasm</location>
    </subcellularLocation>
    <subcellularLocation>
        <location evidence="2">Golgi apparatus</location>
    </subcellularLocation>
</comment>
<protein>
    <recommendedName>
        <fullName evidence="4">RAB6-interacting golgin</fullName>
    </recommendedName>
</protein>
<accession>A0ABM3MF49</accession>
<dbReference type="Proteomes" id="UP001652740">
    <property type="component" value="Unplaced"/>
</dbReference>
<proteinExistence type="inferred from homology"/>
<feature type="region of interest" description="Disordered" evidence="9">
    <location>
        <begin position="101"/>
        <end position="138"/>
    </location>
</feature>
<evidence type="ECO:0000256" key="3">
    <source>
        <dbReference type="ARBA" id="ARBA00005599"/>
    </source>
</evidence>
<dbReference type="PANTHER" id="PTHR21470">
    <property type="entry name" value="RAB6-INTERACTING PROTEIN GORAB"/>
    <property type="match status" value="1"/>
</dbReference>
<feature type="compositionally biased region" description="Low complexity" evidence="9">
    <location>
        <begin position="115"/>
        <end position="124"/>
    </location>
</feature>